<dbReference type="eggNOG" id="KOG2757">
    <property type="taxonomic scope" value="Eukaryota"/>
</dbReference>
<dbReference type="OrthoDB" id="6605218at2759"/>
<dbReference type="GO" id="GO:0008270">
    <property type="term" value="F:zinc ion binding"/>
    <property type="evidence" value="ECO:0007669"/>
    <property type="project" value="InterPro"/>
</dbReference>
<evidence type="ECO:0000313" key="18">
    <source>
        <dbReference type="EMBL" id="CCG82227.1"/>
    </source>
</evidence>
<dbReference type="VEuPathDB" id="FungiDB:TAPDE_002229"/>
<dbReference type="NCBIfam" id="TIGR00218">
    <property type="entry name" value="manA"/>
    <property type="match status" value="1"/>
</dbReference>
<keyword evidence="19" id="KW-1185">Reference proteome</keyword>
<protein>
    <recommendedName>
        <fullName evidence="6 12">Mannose-6-phosphate isomerase</fullName>
        <ecNumber evidence="5 12">5.3.1.8</ecNumber>
    </recommendedName>
</protein>
<dbReference type="Proteomes" id="UP000013776">
    <property type="component" value="Unassembled WGS sequence"/>
</dbReference>
<dbReference type="PIRSF" id="PIRSF001480">
    <property type="entry name" value="Mannose-6-phosphate_isomerase"/>
    <property type="match status" value="1"/>
</dbReference>
<comment type="similarity">
    <text evidence="4 13">Belongs to the mannose-6-phosphate isomerase type 1 family.</text>
</comment>
<feature type="domain" description="Phosphomannose isomerase type I catalytic" evidence="16">
    <location>
        <begin position="7"/>
        <end position="152"/>
    </location>
</feature>
<dbReference type="InterPro" id="IPR016305">
    <property type="entry name" value="Mannose-6-P_Isomerase"/>
</dbReference>
<dbReference type="UniPathway" id="UPA00126">
    <property type="reaction ID" value="UER00423"/>
</dbReference>
<dbReference type="InterPro" id="IPR046457">
    <property type="entry name" value="PMI_typeI_cat"/>
</dbReference>
<evidence type="ECO:0000256" key="8">
    <source>
        <dbReference type="ARBA" id="ARBA00022833"/>
    </source>
</evidence>
<dbReference type="EMBL" id="CAHR02000074">
    <property type="protein sequence ID" value="CCG82227.1"/>
    <property type="molecule type" value="Genomic_DNA"/>
</dbReference>
<dbReference type="PROSITE" id="PS00966">
    <property type="entry name" value="PMI_I_2"/>
    <property type="match status" value="1"/>
</dbReference>
<evidence type="ECO:0000259" key="15">
    <source>
        <dbReference type="Pfam" id="PF01238"/>
    </source>
</evidence>
<feature type="domain" description="Phosphomannose isomerase type I helical insertion" evidence="17">
    <location>
        <begin position="169"/>
        <end position="267"/>
    </location>
</feature>
<evidence type="ECO:0000256" key="2">
    <source>
        <dbReference type="ARBA" id="ARBA00002564"/>
    </source>
</evidence>
<comment type="catalytic activity">
    <reaction evidence="1 12">
        <text>D-mannose 6-phosphate = D-fructose 6-phosphate</text>
        <dbReference type="Rhea" id="RHEA:12356"/>
        <dbReference type="ChEBI" id="CHEBI:58735"/>
        <dbReference type="ChEBI" id="CHEBI:61527"/>
        <dbReference type="EC" id="5.3.1.8"/>
    </reaction>
</comment>
<evidence type="ECO:0000256" key="10">
    <source>
        <dbReference type="PIRSR" id="PIRSR001480-1"/>
    </source>
</evidence>
<dbReference type="Pfam" id="PF01238">
    <property type="entry name" value="PMI_typeI_C"/>
    <property type="match status" value="1"/>
</dbReference>
<feature type="binding site" evidence="11">
    <location>
        <position position="111"/>
    </location>
    <ligand>
        <name>Zn(2+)</name>
        <dbReference type="ChEBI" id="CHEBI:29105"/>
    </ligand>
</feature>
<accession>R4X9S8</accession>
<feature type="binding site" evidence="11">
    <location>
        <position position="136"/>
    </location>
    <ligand>
        <name>Zn(2+)</name>
        <dbReference type="ChEBI" id="CHEBI:29105"/>
    </ligand>
</feature>
<evidence type="ECO:0000256" key="5">
    <source>
        <dbReference type="ARBA" id="ARBA00011956"/>
    </source>
</evidence>
<organism evidence="18 19">
    <name type="scientific">Taphrina deformans (strain PYCC 5710 / ATCC 11124 / CBS 356.35 / IMI 108563 / JCM 9778 / NBRC 8474)</name>
    <name type="common">Peach leaf curl fungus</name>
    <name type="synonym">Lalaria deformans</name>
    <dbReference type="NCBI Taxonomy" id="1097556"/>
    <lineage>
        <taxon>Eukaryota</taxon>
        <taxon>Fungi</taxon>
        <taxon>Dikarya</taxon>
        <taxon>Ascomycota</taxon>
        <taxon>Taphrinomycotina</taxon>
        <taxon>Taphrinomycetes</taxon>
        <taxon>Taphrinales</taxon>
        <taxon>Taphrinaceae</taxon>
        <taxon>Taphrina</taxon>
    </lineage>
</organism>
<comment type="function">
    <text evidence="2">Involved in the synthesis of the GDP-mannose and dolichol-phosphate-mannose required for a number of critical mannosyl transfer reactions.</text>
</comment>
<evidence type="ECO:0000256" key="9">
    <source>
        <dbReference type="ARBA" id="ARBA00023235"/>
    </source>
</evidence>
<dbReference type="GO" id="GO:0005975">
    <property type="term" value="P:carbohydrate metabolic process"/>
    <property type="evidence" value="ECO:0007669"/>
    <property type="project" value="InterPro"/>
</dbReference>
<reference evidence="18 19" key="1">
    <citation type="journal article" date="2013" name="MBio">
        <title>Genome sequencing of the plant pathogen Taphrina deformans, the causal agent of peach leaf curl.</title>
        <authorList>
            <person name="Cisse O.H."/>
            <person name="Almeida J.M.G.C.F."/>
            <person name="Fonseca A."/>
            <person name="Kumar A.A."/>
            <person name="Salojaervi J."/>
            <person name="Overmyer K."/>
            <person name="Hauser P.M."/>
            <person name="Pagni M."/>
        </authorList>
    </citation>
    <scope>NUCLEOTIDE SEQUENCE [LARGE SCALE GENOMIC DNA]</scope>
    <source>
        <strain evidence="19">PYCC 5710 / ATCC 11124 / CBS 356.35 / IMI 108563 / JCM 9778 / NBRC 8474</strain>
    </source>
</reference>
<keyword evidence="8 11" id="KW-0862">Zinc</keyword>
<dbReference type="InterPro" id="IPR046458">
    <property type="entry name" value="PMI_typeI_hel"/>
</dbReference>
<dbReference type="InterPro" id="IPR046456">
    <property type="entry name" value="PMI_typeI_C"/>
</dbReference>
<comment type="cofactor">
    <cofactor evidence="11 12">
        <name>Zn(2+)</name>
        <dbReference type="ChEBI" id="CHEBI:29105"/>
    </cofactor>
    <text evidence="11 12">Binds 1 zinc ion per subunit.</text>
</comment>
<evidence type="ECO:0000256" key="1">
    <source>
        <dbReference type="ARBA" id="ARBA00000757"/>
    </source>
</evidence>
<dbReference type="CDD" id="cd07011">
    <property type="entry name" value="cupin_PMI_type_I_N"/>
    <property type="match status" value="1"/>
</dbReference>
<name>R4X9S8_TAPDE</name>
<dbReference type="FunFam" id="2.60.120.10:FF:000044">
    <property type="entry name" value="Mannose-6-phosphate isomerase"/>
    <property type="match status" value="1"/>
</dbReference>
<keyword evidence="9 12" id="KW-0413">Isomerase</keyword>
<dbReference type="PRINTS" id="PR00714">
    <property type="entry name" value="MAN6PISMRASE"/>
</dbReference>
<dbReference type="InterPro" id="IPR014710">
    <property type="entry name" value="RmlC-like_jellyroll"/>
</dbReference>
<dbReference type="SUPFAM" id="SSF51182">
    <property type="entry name" value="RmlC-like cupins"/>
    <property type="match status" value="1"/>
</dbReference>
<feature type="binding site" evidence="11">
    <location>
        <position position="109"/>
    </location>
    <ligand>
        <name>Zn(2+)</name>
        <dbReference type="ChEBI" id="CHEBI:29105"/>
    </ligand>
</feature>
<dbReference type="FunFam" id="1.10.441.10:FF:000001">
    <property type="entry name" value="Mannose-6-phosphate isomerase"/>
    <property type="match status" value="1"/>
</dbReference>
<evidence type="ECO:0000259" key="17">
    <source>
        <dbReference type="Pfam" id="PF20512"/>
    </source>
</evidence>
<dbReference type="InterPro" id="IPR001250">
    <property type="entry name" value="Man6P_Isoase-1"/>
</dbReference>
<keyword evidence="7 11" id="KW-0479">Metal-binding</keyword>
<evidence type="ECO:0000256" key="6">
    <source>
        <dbReference type="ARBA" id="ARBA00018236"/>
    </source>
</evidence>
<dbReference type="AlphaFoldDB" id="R4X9S8"/>
<evidence type="ECO:0000313" key="19">
    <source>
        <dbReference type="Proteomes" id="UP000013776"/>
    </source>
</evidence>
<dbReference type="PANTHER" id="PTHR10309">
    <property type="entry name" value="MANNOSE-6-PHOSPHATE ISOMERASE"/>
    <property type="match status" value="1"/>
</dbReference>
<evidence type="ECO:0000256" key="4">
    <source>
        <dbReference type="ARBA" id="ARBA00010772"/>
    </source>
</evidence>
<dbReference type="EC" id="5.3.1.8" evidence="5 12"/>
<proteinExistence type="inferred from homology"/>
<evidence type="ECO:0000256" key="11">
    <source>
        <dbReference type="PIRSR" id="PIRSR001480-2"/>
    </source>
</evidence>
<dbReference type="PANTHER" id="PTHR10309:SF0">
    <property type="entry name" value="MANNOSE-6-PHOSPHATE ISOMERASE"/>
    <property type="match status" value="1"/>
</dbReference>
<dbReference type="GO" id="GO:0005829">
    <property type="term" value="C:cytosol"/>
    <property type="evidence" value="ECO:0007669"/>
    <property type="project" value="TreeGrafter"/>
</dbReference>
<sequence>MVLPAPLFQLQCEVNEYEWGKIGKDSKAARFALSTEEAKFDLKDDKPYAELWMGTHSSAPSRVLPSQTLLSQVLDDNAELCGKEISDAYEGKLPFLFKVLSIQKALSIQCHPTKELAKKLHKDDPKNYKDDNHKPEMAIAITPFEGFCGFRPIKEIVSFLDNVGPFASLLGQEAVTSFKESVQGKEDGRDEQTVNSNREALKELFSVLMNKDEADVKKAADSLIESAKSNSKTFGGKDYGGEFLSELLVRLNSQFPQDIGLFCSFYLNYVTLQPGESLFLRALDCHAYLSGDIMECMAASDNVVRAGFTPKFKDVKNLTEMLTYAYAPPADQKMKPEEWDRGSGQGKSILYDPPIDEFSVVQTTIEANDSETHHGVKGPSIIISTTGDGRFTVGNSTLDVREGQVFFVGANAELKIESGRDSKMVTYRAFVEVEDDRHNKKPKI</sequence>
<evidence type="ECO:0000256" key="13">
    <source>
        <dbReference type="RuleBase" id="RU004189"/>
    </source>
</evidence>
<feature type="binding site" evidence="11">
    <location>
        <position position="286"/>
    </location>
    <ligand>
        <name>Zn(2+)</name>
        <dbReference type="ChEBI" id="CHEBI:29105"/>
    </ligand>
</feature>
<dbReference type="GO" id="GO:0004476">
    <property type="term" value="F:mannose-6-phosphate isomerase activity"/>
    <property type="evidence" value="ECO:0007669"/>
    <property type="project" value="UniProtKB-EC"/>
</dbReference>
<feature type="active site" evidence="10">
    <location>
        <position position="305"/>
    </location>
</feature>
<dbReference type="Gene3D" id="1.10.441.10">
    <property type="entry name" value="Phosphomannose Isomerase, domain 2"/>
    <property type="match status" value="1"/>
</dbReference>
<evidence type="ECO:0000256" key="12">
    <source>
        <dbReference type="RuleBase" id="RU000611"/>
    </source>
</evidence>
<dbReference type="PROSITE" id="PS00965">
    <property type="entry name" value="PMI_I_1"/>
    <property type="match status" value="1"/>
</dbReference>
<dbReference type="Pfam" id="PF20512">
    <property type="entry name" value="PMI_typeI_hel"/>
    <property type="match status" value="1"/>
</dbReference>
<feature type="domain" description="Phosphomannose isomerase type I C-terminal" evidence="15">
    <location>
        <begin position="348"/>
        <end position="394"/>
    </location>
</feature>
<gene>
    <name evidence="18" type="ORF">TAPDE_002229</name>
</gene>
<dbReference type="InterPro" id="IPR018050">
    <property type="entry name" value="Pmannose_isomerase-type1_CS"/>
</dbReference>
<dbReference type="STRING" id="1097556.R4X9S8"/>
<evidence type="ECO:0000256" key="7">
    <source>
        <dbReference type="ARBA" id="ARBA00022723"/>
    </source>
</evidence>
<dbReference type="InterPro" id="IPR011051">
    <property type="entry name" value="RmlC_Cupin_sf"/>
</dbReference>
<dbReference type="Gene3D" id="2.60.120.10">
    <property type="entry name" value="Jelly Rolls"/>
    <property type="match status" value="2"/>
</dbReference>
<comment type="caution">
    <text evidence="18">The sequence shown here is derived from an EMBL/GenBank/DDBJ whole genome shotgun (WGS) entry which is preliminary data.</text>
</comment>
<evidence type="ECO:0000256" key="3">
    <source>
        <dbReference type="ARBA" id="ARBA00004666"/>
    </source>
</evidence>
<evidence type="ECO:0000259" key="16">
    <source>
        <dbReference type="Pfam" id="PF20511"/>
    </source>
</evidence>
<dbReference type="GO" id="GO:0009298">
    <property type="term" value="P:GDP-mannose biosynthetic process"/>
    <property type="evidence" value="ECO:0007669"/>
    <property type="project" value="UniProtKB-UniPathway"/>
</dbReference>
<dbReference type="Pfam" id="PF20511">
    <property type="entry name" value="PMI_typeI_cat"/>
    <property type="match status" value="1"/>
</dbReference>
<evidence type="ECO:0000256" key="14">
    <source>
        <dbReference type="RuleBase" id="RU004248"/>
    </source>
</evidence>
<comment type="pathway">
    <text evidence="3 14">Nucleotide-sugar biosynthesis; GDP-alpha-D-mannose biosynthesis; alpha-D-mannose 1-phosphate from D-fructose 6-phosphate: step 1/2.</text>
</comment>